<evidence type="ECO:0000259" key="9">
    <source>
        <dbReference type="Pfam" id="PF01850"/>
    </source>
</evidence>
<feature type="binding site" evidence="8">
    <location>
        <position position="98"/>
    </location>
    <ligand>
        <name>Mg(2+)</name>
        <dbReference type="ChEBI" id="CHEBI:18420"/>
    </ligand>
</feature>
<evidence type="ECO:0000256" key="3">
    <source>
        <dbReference type="ARBA" id="ARBA00022722"/>
    </source>
</evidence>
<dbReference type="Proteomes" id="UP001524570">
    <property type="component" value="Unassembled WGS sequence"/>
</dbReference>
<comment type="caution">
    <text evidence="10">The sequence shown here is derived from an EMBL/GenBank/DDBJ whole genome shotgun (WGS) entry which is preliminary data.</text>
</comment>
<keyword evidence="8" id="KW-0800">Toxin</keyword>
<comment type="similarity">
    <text evidence="7 8">Belongs to the PINc/VapC protein family.</text>
</comment>
<dbReference type="RefSeq" id="WP_256605360.1">
    <property type="nucleotide sequence ID" value="NZ_JANIBL010000003.1"/>
</dbReference>
<dbReference type="EC" id="3.1.-.-" evidence="8"/>
<dbReference type="InterPro" id="IPR029060">
    <property type="entry name" value="PIN-like_dom_sf"/>
</dbReference>
<dbReference type="EMBL" id="JANIBL010000003">
    <property type="protein sequence ID" value="MCQ8116085.1"/>
    <property type="molecule type" value="Genomic_DNA"/>
</dbReference>
<evidence type="ECO:0000256" key="2">
    <source>
        <dbReference type="ARBA" id="ARBA00022649"/>
    </source>
</evidence>
<organism evidence="10 11">
    <name type="scientific">Methylomonas rosea</name>
    <dbReference type="NCBI Taxonomy" id="2952227"/>
    <lineage>
        <taxon>Bacteria</taxon>
        <taxon>Pseudomonadati</taxon>
        <taxon>Pseudomonadota</taxon>
        <taxon>Gammaproteobacteria</taxon>
        <taxon>Methylococcales</taxon>
        <taxon>Methylococcaceae</taxon>
        <taxon>Methylomonas</taxon>
    </lineage>
</organism>
<evidence type="ECO:0000313" key="10">
    <source>
        <dbReference type="EMBL" id="MCQ8116085.1"/>
    </source>
</evidence>
<name>A0ABT1TNI7_9GAMM</name>
<keyword evidence="4 8" id="KW-0479">Metal-binding</keyword>
<dbReference type="HAMAP" id="MF_00265">
    <property type="entry name" value="VapC_Nob1"/>
    <property type="match status" value="1"/>
</dbReference>
<evidence type="ECO:0000256" key="7">
    <source>
        <dbReference type="ARBA" id="ARBA00038093"/>
    </source>
</evidence>
<dbReference type="SUPFAM" id="SSF88723">
    <property type="entry name" value="PIN domain-like"/>
    <property type="match status" value="1"/>
</dbReference>
<dbReference type="InterPro" id="IPR022907">
    <property type="entry name" value="VapC_family"/>
</dbReference>
<protein>
    <recommendedName>
        <fullName evidence="8">Ribonuclease VapC</fullName>
        <shortName evidence="8">RNase VapC</shortName>
        <ecNumber evidence="8">3.1.-.-</ecNumber>
    </recommendedName>
    <alternativeName>
        <fullName evidence="8">Toxin VapC</fullName>
    </alternativeName>
</protein>
<evidence type="ECO:0000256" key="1">
    <source>
        <dbReference type="ARBA" id="ARBA00001946"/>
    </source>
</evidence>
<dbReference type="PANTHER" id="PTHR33653">
    <property type="entry name" value="RIBONUCLEASE VAPC2"/>
    <property type="match status" value="1"/>
</dbReference>
<evidence type="ECO:0000256" key="8">
    <source>
        <dbReference type="HAMAP-Rule" id="MF_00265"/>
    </source>
</evidence>
<evidence type="ECO:0000313" key="11">
    <source>
        <dbReference type="Proteomes" id="UP001524570"/>
    </source>
</evidence>
<dbReference type="Gene3D" id="3.40.50.1010">
    <property type="entry name" value="5'-nuclease"/>
    <property type="match status" value="1"/>
</dbReference>
<evidence type="ECO:0000256" key="6">
    <source>
        <dbReference type="ARBA" id="ARBA00022842"/>
    </source>
</evidence>
<feature type="domain" description="PIN" evidence="9">
    <location>
        <begin position="3"/>
        <end position="123"/>
    </location>
</feature>
<dbReference type="PANTHER" id="PTHR33653:SF1">
    <property type="entry name" value="RIBONUCLEASE VAPC2"/>
    <property type="match status" value="1"/>
</dbReference>
<sequence length="134" mass="15204">MIYLLDTNACIQLLNDKHPVILQHFRRHSPVEIALCSIVKAELLFGAYRSGRVEANCQRLKIFFEPLQSLMFDDVCADHYARIRADLQAQGKLIGGNDMLIAATARAHNATLVTHNTAEFNRVVGLRLEDWELE</sequence>
<gene>
    <name evidence="8" type="primary">vapC</name>
    <name evidence="10" type="ORF">NP589_01530</name>
</gene>
<comment type="cofactor">
    <cofactor evidence="1 8">
        <name>Mg(2+)</name>
        <dbReference type="ChEBI" id="CHEBI:18420"/>
    </cofactor>
</comment>
<comment type="function">
    <text evidence="8">Toxic component of a toxin-antitoxin (TA) system. An RNase.</text>
</comment>
<keyword evidence="5 8" id="KW-0378">Hydrolase</keyword>
<feature type="binding site" evidence="8">
    <location>
        <position position="6"/>
    </location>
    <ligand>
        <name>Mg(2+)</name>
        <dbReference type="ChEBI" id="CHEBI:18420"/>
    </ligand>
</feature>
<dbReference type="InterPro" id="IPR050556">
    <property type="entry name" value="Type_II_TA_system_RNase"/>
</dbReference>
<evidence type="ECO:0000256" key="5">
    <source>
        <dbReference type="ARBA" id="ARBA00022801"/>
    </source>
</evidence>
<keyword evidence="11" id="KW-1185">Reference proteome</keyword>
<dbReference type="InterPro" id="IPR002716">
    <property type="entry name" value="PIN_dom"/>
</dbReference>
<keyword evidence="2 8" id="KW-1277">Toxin-antitoxin system</keyword>
<reference evidence="10 11" key="1">
    <citation type="submission" date="2022-07" db="EMBL/GenBank/DDBJ databases">
        <title>Methylomonas rivi sp. nov., Methylomonas rosea sp. nov., Methylomonas aureus sp. nov. and Methylomonas subterranea sp. nov., four novel methanotrophs isolated from a freshwater creek and the deep terrestrial subsurface.</title>
        <authorList>
            <person name="Abin C."/>
            <person name="Sankaranarayanan K."/>
            <person name="Garner C."/>
            <person name="Sindelar R."/>
            <person name="Kotary K."/>
            <person name="Garner R."/>
            <person name="Barclay S."/>
            <person name="Lawson P."/>
            <person name="Krumholz L."/>
        </authorList>
    </citation>
    <scope>NUCLEOTIDE SEQUENCE [LARGE SCALE GENOMIC DNA]</scope>
    <source>
        <strain evidence="10 11">WSC-7</strain>
    </source>
</reference>
<dbReference type="CDD" id="cd09881">
    <property type="entry name" value="PIN_VapC4-5_FitB-like"/>
    <property type="match status" value="1"/>
</dbReference>
<keyword evidence="3 8" id="KW-0540">Nuclease</keyword>
<keyword evidence="6 8" id="KW-0460">Magnesium</keyword>
<proteinExistence type="inferred from homology"/>
<accession>A0ABT1TNI7</accession>
<dbReference type="Pfam" id="PF01850">
    <property type="entry name" value="PIN"/>
    <property type="match status" value="1"/>
</dbReference>
<evidence type="ECO:0000256" key="4">
    <source>
        <dbReference type="ARBA" id="ARBA00022723"/>
    </source>
</evidence>